<keyword evidence="4" id="KW-1185">Reference proteome</keyword>
<sequence>MDLLRSHWMKKVEIESRVASGAPESYFKISELDTSQDDTGSLEPLAVPPDIGVQDTYQKIPTSSQRTFFCTGRAFELGSFVENSLDSGMYTGTYLVVENKESFSYCHPIHTWAEPGTSTEEFAIIYTSLEPPEPFLGERLTRPSIRVQPSGKLRFHPGSRADFGRIYVVNHNEKVRDIGQVVPEHLILLAGVNDKIRHPRLDELATAANLQHQMSRPNRFSLRMDPSQGSRIVSDEGRRIGRNNQTTLTSSGKNGESGEIRLRVDPSKGLSLQLNGDFEGRTIRVETAEDGMSDIVVNARDSTNKTTDGDGVKQPHNGNLRQGNGGNVGHSQSINIGYDQSTTVVDPPSDQNVEEFTTNPIRISDKEDSQETTKLYSSFTEYHVKKKQQFRKTPSAASPTVPSPPGMLGHMPEFLQRMNPNGTPGLKTAIYSPYSLGAEEGGSF</sequence>
<dbReference type="InterPro" id="IPR046497">
    <property type="entry name" value="DUF6590"/>
</dbReference>
<dbReference type="AlphaFoldDB" id="A0A1Y1ZJ89"/>
<feature type="compositionally biased region" description="Polar residues" evidence="1">
    <location>
        <begin position="242"/>
        <end position="254"/>
    </location>
</feature>
<evidence type="ECO:0000256" key="1">
    <source>
        <dbReference type="SAM" id="MobiDB-lite"/>
    </source>
</evidence>
<evidence type="ECO:0000313" key="3">
    <source>
        <dbReference type="EMBL" id="ORY09895.1"/>
    </source>
</evidence>
<name>A0A1Y1ZJ89_9PLEO</name>
<evidence type="ECO:0000259" key="2">
    <source>
        <dbReference type="Pfam" id="PF20233"/>
    </source>
</evidence>
<organism evidence="3 4">
    <name type="scientific">Clohesyomyces aquaticus</name>
    <dbReference type="NCBI Taxonomy" id="1231657"/>
    <lineage>
        <taxon>Eukaryota</taxon>
        <taxon>Fungi</taxon>
        <taxon>Dikarya</taxon>
        <taxon>Ascomycota</taxon>
        <taxon>Pezizomycotina</taxon>
        <taxon>Dothideomycetes</taxon>
        <taxon>Pleosporomycetidae</taxon>
        <taxon>Pleosporales</taxon>
        <taxon>Lindgomycetaceae</taxon>
        <taxon>Clohesyomyces</taxon>
    </lineage>
</organism>
<dbReference type="Pfam" id="PF20233">
    <property type="entry name" value="DUF6590"/>
    <property type="match status" value="1"/>
</dbReference>
<protein>
    <recommendedName>
        <fullName evidence="2">DUF6590 domain-containing protein</fullName>
    </recommendedName>
</protein>
<accession>A0A1Y1ZJ89</accession>
<comment type="caution">
    <text evidence="3">The sequence shown here is derived from an EMBL/GenBank/DDBJ whole genome shotgun (WGS) entry which is preliminary data.</text>
</comment>
<evidence type="ECO:0000313" key="4">
    <source>
        <dbReference type="Proteomes" id="UP000193144"/>
    </source>
</evidence>
<dbReference type="EMBL" id="MCFA01000080">
    <property type="protein sequence ID" value="ORY09895.1"/>
    <property type="molecule type" value="Genomic_DNA"/>
</dbReference>
<reference evidence="3 4" key="1">
    <citation type="submission" date="2016-07" db="EMBL/GenBank/DDBJ databases">
        <title>Pervasive Adenine N6-methylation of Active Genes in Fungi.</title>
        <authorList>
            <consortium name="DOE Joint Genome Institute"/>
            <person name="Mondo S.J."/>
            <person name="Dannebaum R.O."/>
            <person name="Kuo R.C."/>
            <person name="Labutti K."/>
            <person name="Haridas S."/>
            <person name="Kuo A."/>
            <person name="Salamov A."/>
            <person name="Ahrendt S.R."/>
            <person name="Lipzen A."/>
            <person name="Sullivan W."/>
            <person name="Andreopoulos W.B."/>
            <person name="Clum A."/>
            <person name="Lindquist E."/>
            <person name="Daum C."/>
            <person name="Ramamoorthy G.K."/>
            <person name="Gryganskyi A."/>
            <person name="Culley D."/>
            <person name="Magnuson J.K."/>
            <person name="James T.Y."/>
            <person name="O'Malley M.A."/>
            <person name="Stajich J.E."/>
            <person name="Spatafora J.W."/>
            <person name="Visel A."/>
            <person name="Grigoriev I.V."/>
        </authorList>
    </citation>
    <scope>NUCLEOTIDE SEQUENCE [LARGE SCALE GENOMIC DNA]</scope>
    <source>
        <strain evidence="3 4">CBS 115471</strain>
    </source>
</reference>
<dbReference type="OrthoDB" id="5407458at2759"/>
<feature type="region of interest" description="Disordered" evidence="1">
    <location>
        <begin position="301"/>
        <end position="334"/>
    </location>
</feature>
<dbReference type="Proteomes" id="UP000193144">
    <property type="component" value="Unassembled WGS sequence"/>
</dbReference>
<gene>
    <name evidence="3" type="ORF">BCR34DRAFT_602488</name>
</gene>
<feature type="domain" description="DUF6590" evidence="2">
    <location>
        <begin position="94"/>
        <end position="187"/>
    </location>
</feature>
<feature type="region of interest" description="Disordered" evidence="1">
    <location>
        <begin position="239"/>
        <end position="264"/>
    </location>
</feature>
<proteinExistence type="predicted"/>
<dbReference type="STRING" id="1231657.A0A1Y1ZJ89"/>